<evidence type="ECO:0008006" key="6">
    <source>
        <dbReference type="Google" id="ProtNLM"/>
    </source>
</evidence>
<dbReference type="AlphaFoldDB" id="A0A0H5B9W8"/>
<dbReference type="EMBL" id="LN907867">
    <property type="protein sequence ID" value="CUU41522.1"/>
    <property type="molecule type" value="Genomic_DNA"/>
</dbReference>
<protein>
    <recommendedName>
        <fullName evidence="6">Secreted protein</fullName>
    </recommendedName>
</protein>
<keyword evidence="2" id="KW-0732">Signal</keyword>
<dbReference type="KEGG" id="bvr:BVIR_1072"/>
<name>A0A0H5B9W8_BLAVI</name>
<evidence type="ECO:0000313" key="3">
    <source>
        <dbReference type="EMBL" id="BAR97839.1"/>
    </source>
</evidence>
<accession>A0A0H5B9W8</accession>
<dbReference type="RefSeq" id="WP_145911853.1">
    <property type="nucleotide sequence ID" value="NZ_AP014854.2"/>
</dbReference>
<reference evidence="3" key="1">
    <citation type="journal article" date="2015" name="Genome Announc.">
        <title>Complete Genome Sequence of the Bacteriochlorophyll b-Producing Photosynthetic Bacterium Blastochloris viridis.</title>
        <authorList>
            <person name="Tsukatani Y."/>
            <person name="Hirose Y."/>
            <person name="Harada J."/>
            <person name="Misawa N."/>
            <person name="Mori K."/>
            <person name="Inoue K."/>
            <person name="Tamiaki H."/>
        </authorList>
    </citation>
    <scope>NUCLEOTIDE SEQUENCE [LARGE SCALE GENOMIC DNA]</scope>
    <source>
        <strain evidence="3">DSM 133</strain>
    </source>
</reference>
<evidence type="ECO:0000256" key="2">
    <source>
        <dbReference type="SAM" id="SignalP"/>
    </source>
</evidence>
<feature type="signal peptide" evidence="2">
    <location>
        <begin position="1"/>
        <end position="30"/>
    </location>
</feature>
<sequence length="162" mass="16816">MISLGSVSGAARLVRVVLVAFCLQPALALAGGAPPEDGAFQRPGVPPSGPRGLPQGAVQPPAGQATQQRQQGSVFALPPPPEGGVKNAEQARLRLQDICMYRTAEAENPTADNGPRCACYGRTLAKSFNPDELAAFAAADEVPEGARDRADAVWLGCKGKRD</sequence>
<feature type="chain" id="PRO_5014229056" description="Secreted protein" evidence="2">
    <location>
        <begin position="31"/>
        <end position="162"/>
    </location>
</feature>
<feature type="region of interest" description="Disordered" evidence="1">
    <location>
        <begin position="34"/>
        <end position="88"/>
    </location>
</feature>
<evidence type="ECO:0000313" key="4">
    <source>
        <dbReference type="EMBL" id="CUU41522.1"/>
    </source>
</evidence>
<dbReference type="EMBL" id="AP014854">
    <property type="protein sequence ID" value="BAR97839.1"/>
    <property type="molecule type" value="Genomic_DNA"/>
</dbReference>
<reference evidence="4" key="2">
    <citation type="submission" date="2015-11" db="EMBL/GenBank/DDBJ databases">
        <authorList>
            <person name="Zhang Y."/>
            <person name="Guo Z."/>
        </authorList>
    </citation>
    <scope>NUCLEOTIDE SEQUENCE</scope>
    <source>
        <strain evidence="4">1</strain>
    </source>
</reference>
<gene>
    <name evidence="3" type="ORF">BV133_246</name>
    <name evidence="4" type="ORF">BVIRIDIS_05150</name>
</gene>
<dbReference type="OrthoDB" id="9830125at2"/>
<keyword evidence="5" id="KW-1185">Reference proteome</keyword>
<feature type="compositionally biased region" description="Polar residues" evidence="1">
    <location>
        <begin position="64"/>
        <end position="73"/>
    </location>
</feature>
<evidence type="ECO:0000313" key="5">
    <source>
        <dbReference type="Proteomes" id="UP000065734"/>
    </source>
</evidence>
<organism evidence="4 5">
    <name type="scientific">Blastochloris viridis</name>
    <name type="common">Rhodopseudomonas viridis</name>
    <dbReference type="NCBI Taxonomy" id="1079"/>
    <lineage>
        <taxon>Bacteria</taxon>
        <taxon>Pseudomonadati</taxon>
        <taxon>Pseudomonadota</taxon>
        <taxon>Alphaproteobacteria</taxon>
        <taxon>Hyphomicrobiales</taxon>
        <taxon>Blastochloridaceae</taxon>
        <taxon>Blastochloris</taxon>
    </lineage>
</organism>
<proteinExistence type="predicted"/>
<dbReference type="Proteomes" id="UP000065734">
    <property type="component" value="Chromosome I"/>
</dbReference>
<evidence type="ECO:0000256" key="1">
    <source>
        <dbReference type="SAM" id="MobiDB-lite"/>
    </source>
</evidence>
<reference evidence="5" key="3">
    <citation type="journal article" date="2016" name="Genome Announc.">
        <title>Revised genome sequence of the purple photosynthetic bacterium Blastochloris viridis.</title>
        <authorList>
            <person name="Liu L.N."/>
            <person name="Faulkner M."/>
            <person name="Liu X."/>
            <person name="Huang F."/>
            <person name="Darby A.C."/>
            <person name="Hall N."/>
        </authorList>
    </citation>
    <scope>NUCLEOTIDE SEQUENCE [LARGE SCALE GENOMIC DNA]</scope>
    <source>
        <strain evidence="5">ATCC 19567 / DSM 133 / F</strain>
    </source>
</reference>